<feature type="region of interest" description="Disordered" evidence="2">
    <location>
        <begin position="229"/>
        <end position="250"/>
    </location>
</feature>
<protein>
    <submittedName>
        <fullName evidence="3">Uncharacterized protein</fullName>
    </submittedName>
</protein>
<dbReference type="InterPro" id="IPR046656">
    <property type="entry name" value="DUF6674"/>
</dbReference>
<keyword evidence="1" id="KW-0175">Coiled coil</keyword>
<evidence type="ECO:0000256" key="2">
    <source>
        <dbReference type="SAM" id="MobiDB-lite"/>
    </source>
</evidence>
<dbReference type="AlphaFoldDB" id="A0A3E4M293"/>
<evidence type="ECO:0000313" key="4">
    <source>
        <dbReference type="Proteomes" id="UP000261052"/>
    </source>
</evidence>
<dbReference type="EMBL" id="QSQP01000005">
    <property type="protein sequence ID" value="RGK43799.1"/>
    <property type="molecule type" value="Genomic_DNA"/>
</dbReference>
<organism evidence="3 4">
    <name type="scientific">Agathobacter rectalis</name>
    <dbReference type="NCBI Taxonomy" id="39491"/>
    <lineage>
        <taxon>Bacteria</taxon>
        <taxon>Bacillati</taxon>
        <taxon>Bacillota</taxon>
        <taxon>Clostridia</taxon>
        <taxon>Lachnospirales</taxon>
        <taxon>Lachnospiraceae</taxon>
        <taxon>Agathobacter</taxon>
    </lineage>
</organism>
<proteinExistence type="predicted"/>
<feature type="coiled-coil region" evidence="1">
    <location>
        <begin position="40"/>
        <end position="67"/>
    </location>
</feature>
<dbReference type="Pfam" id="PF20379">
    <property type="entry name" value="DUF6674"/>
    <property type="match status" value="1"/>
</dbReference>
<evidence type="ECO:0000313" key="3">
    <source>
        <dbReference type="EMBL" id="RGK43799.1"/>
    </source>
</evidence>
<name>A0A3E4M293_9FIRM</name>
<gene>
    <name evidence="3" type="ORF">DXD13_05125</name>
</gene>
<sequence length="250" mass="27600">MAEPALALRDHPQIIDLISVLEQSGLQKQKEEVQALVGYIDGMEEKLSQMMDEMKEMRLEVGKLHDKGIRARCSQLVDTVEGKVRQTKVMVSTAKENLISSAKQMVQTFREKGRSALYHAAQALRIPSVLSRMGRGFAHAEKSMGQLAVRLDAMREELHQAGSHIKNAGLALAGKEPQESKELSADKGVLAKLRSFVLYCGKAFSEMDRDTALTVERINSGRSSVKTELQGLKAAQAGQRRQAASKEQAR</sequence>
<feature type="compositionally biased region" description="Low complexity" evidence="2">
    <location>
        <begin position="229"/>
        <end position="242"/>
    </location>
</feature>
<comment type="caution">
    <text evidence="3">The sequence shown here is derived from an EMBL/GenBank/DDBJ whole genome shotgun (WGS) entry which is preliminary data.</text>
</comment>
<evidence type="ECO:0000256" key="1">
    <source>
        <dbReference type="SAM" id="Coils"/>
    </source>
</evidence>
<dbReference type="RefSeq" id="WP_117685557.1">
    <property type="nucleotide sequence ID" value="NZ_QSQP01000005.1"/>
</dbReference>
<reference evidence="3 4" key="1">
    <citation type="submission" date="2018-08" db="EMBL/GenBank/DDBJ databases">
        <title>A genome reference for cultivated species of the human gut microbiota.</title>
        <authorList>
            <person name="Zou Y."/>
            <person name="Xue W."/>
            <person name="Luo G."/>
        </authorList>
    </citation>
    <scope>NUCLEOTIDE SEQUENCE [LARGE SCALE GENOMIC DNA]</scope>
    <source>
        <strain evidence="3 4">TF11-15AC</strain>
    </source>
</reference>
<accession>A0A3E4M293</accession>
<dbReference type="Proteomes" id="UP000261052">
    <property type="component" value="Unassembled WGS sequence"/>
</dbReference>